<evidence type="ECO:0000256" key="7">
    <source>
        <dbReference type="ARBA" id="ARBA00023136"/>
    </source>
</evidence>
<dbReference type="NCBIfam" id="TIGR01400">
    <property type="entry name" value="fliR"/>
    <property type="match status" value="1"/>
</dbReference>
<dbReference type="Proteomes" id="UP000321583">
    <property type="component" value="Unassembled WGS sequence"/>
</dbReference>
<evidence type="ECO:0000256" key="6">
    <source>
        <dbReference type="ARBA" id="ARBA00022989"/>
    </source>
</evidence>
<feature type="transmembrane region" description="Helical" evidence="10">
    <location>
        <begin position="45"/>
        <end position="63"/>
    </location>
</feature>
<feature type="transmembrane region" description="Helical" evidence="10">
    <location>
        <begin position="134"/>
        <end position="157"/>
    </location>
</feature>
<dbReference type="OrthoDB" id="9797790at2"/>
<comment type="subcellular location">
    <subcellularLocation>
        <location evidence="10">Cell membrane</location>
        <topology evidence="10">Multi-pass membrane protein</topology>
    </subcellularLocation>
    <subcellularLocation>
        <location evidence="10">Bacterial flagellum basal body</location>
    </subcellularLocation>
</comment>
<evidence type="ECO:0000256" key="5">
    <source>
        <dbReference type="ARBA" id="ARBA00022692"/>
    </source>
</evidence>
<comment type="function">
    <text evidence="1 10">Role in flagellar biosynthesis.</text>
</comment>
<accession>A0A562CYM1</accession>
<evidence type="ECO:0000256" key="1">
    <source>
        <dbReference type="ARBA" id="ARBA00002578"/>
    </source>
</evidence>
<feature type="transmembrane region" description="Helical" evidence="10">
    <location>
        <begin position="15"/>
        <end position="38"/>
    </location>
</feature>
<evidence type="ECO:0000313" key="11">
    <source>
        <dbReference type="EMBL" id="TWH02555.1"/>
    </source>
</evidence>
<feature type="transmembrane region" description="Helical" evidence="10">
    <location>
        <begin position="169"/>
        <end position="187"/>
    </location>
</feature>
<keyword evidence="4 10" id="KW-1003">Cell membrane</keyword>
<gene>
    <name evidence="11" type="ORF">L613_009100000090</name>
</gene>
<evidence type="ECO:0000256" key="3">
    <source>
        <dbReference type="ARBA" id="ARBA00021717"/>
    </source>
</evidence>
<evidence type="ECO:0000256" key="10">
    <source>
        <dbReference type="RuleBase" id="RU362071"/>
    </source>
</evidence>
<keyword evidence="7 10" id="KW-0472">Membrane</keyword>
<feature type="transmembrane region" description="Helical" evidence="10">
    <location>
        <begin position="223"/>
        <end position="241"/>
    </location>
</feature>
<sequence length="264" mass="27199">MDPATQMVVDGQQAFGMIGTVMWTMLRTGAMLMAMPLIGTRAVPVRVRVLVAGALAMALAPMLPPVPEFAGLDAASVLGVARELAVGVAMGFCLRLMFEAGAFAGEIVSQGMGLAFAQMNDPLRGTSSGVVAQWFYLAFGLLFFASDGHLAMVAMLVRSYQALPIGAGWTDAAAGLSVPVQLFPAVLRGGLGLALPLMMAMLATNLTFGVLAKAAPSLHPVQLGLPVAVLTGMLLLSLLAGEIARPVQALFDTAFDAGMAVPAP</sequence>
<dbReference type="AlphaFoldDB" id="A0A562CYM1"/>
<dbReference type="InterPro" id="IPR006303">
    <property type="entry name" value="FliR"/>
</dbReference>
<dbReference type="RefSeq" id="WP_019397614.1">
    <property type="nucleotide sequence ID" value="NZ_VLJS01000126.1"/>
</dbReference>
<evidence type="ECO:0000256" key="8">
    <source>
        <dbReference type="ARBA" id="ARBA00023143"/>
    </source>
</evidence>
<dbReference type="PANTHER" id="PTHR30065:SF8">
    <property type="entry name" value="FLAGELLAR BIOSYNTHETIC PROTEIN FLIR"/>
    <property type="match status" value="1"/>
</dbReference>
<keyword evidence="12" id="KW-1185">Reference proteome</keyword>
<keyword evidence="11" id="KW-0966">Cell projection</keyword>
<keyword evidence="11" id="KW-0282">Flagellum</keyword>
<dbReference type="Pfam" id="PF01311">
    <property type="entry name" value="Bac_export_1"/>
    <property type="match status" value="1"/>
</dbReference>
<evidence type="ECO:0000256" key="9">
    <source>
        <dbReference type="NCBIfam" id="TIGR01400"/>
    </source>
</evidence>
<evidence type="ECO:0000256" key="2">
    <source>
        <dbReference type="ARBA" id="ARBA00009772"/>
    </source>
</evidence>
<dbReference type="GO" id="GO:0009425">
    <property type="term" value="C:bacterial-type flagellum basal body"/>
    <property type="evidence" value="ECO:0007669"/>
    <property type="project" value="UniProtKB-SubCell"/>
</dbReference>
<comment type="similarity">
    <text evidence="2 10">Belongs to the FliR/MopE/SpaR family.</text>
</comment>
<dbReference type="EMBL" id="VLJS01000126">
    <property type="protein sequence ID" value="TWH02555.1"/>
    <property type="molecule type" value="Genomic_DNA"/>
</dbReference>
<dbReference type="GO" id="GO:0006605">
    <property type="term" value="P:protein targeting"/>
    <property type="evidence" value="ECO:0007669"/>
    <property type="project" value="UniProtKB-UniRule"/>
</dbReference>
<reference evidence="11 12" key="1">
    <citation type="submission" date="2019-07" db="EMBL/GenBank/DDBJ databases">
        <title>Genome sequencing of lignin-degrading bacterial isolates.</title>
        <authorList>
            <person name="Gladden J."/>
        </authorList>
    </citation>
    <scope>NUCLEOTIDE SEQUENCE [LARGE SCALE GENOMIC DNA]</scope>
    <source>
        <strain evidence="11 12">J19</strain>
    </source>
</reference>
<dbReference type="GO" id="GO:0005886">
    <property type="term" value="C:plasma membrane"/>
    <property type="evidence" value="ECO:0007669"/>
    <property type="project" value="UniProtKB-SubCell"/>
</dbReference>
<evidence type="ECO:0000256" key="4">
    <source>
        <dbReference type="ARBA" id="ARBA00022475"/>
    </source>
</evidence>
<keyword evidence="11" id="KW-0969">Cilium</keyword>
<dbReference type="GO" id="GO:0044780">
    <property type="term" value="P:bacterial-type flagellum assembly"/>
    <property type="evidence" value="ECO:0007669"/>
    <property type="project" value="UniProtKB-UniRule"/>
</dbReference>
<proteinExistence type="inferred from homology"/>
<name>A0A562CYM1_9GAMM</name>
<comment type="caution">
    <text evidence="11">The sequence shown here is derived from an EMBL/GenBank/DDBJ whole genome shotgun (WGS) entry which is preliminary data.</text>
</comment>
<dbReference type="PRINTS" id="PR00953">
    <property type="entry name" value="TYPE3IMRPROT"/>
</dbReference>
<keyword evidence="6 10" id="KW-1133">Transmembrane helix</keyword>
<protein>
    <recommendedName>
        <fullName evidence="3 9">Flagellar biosynthetic protein FliR</fullName>
    </recommendedName>
</protein>
<evidence type="ECO:0000313" key="12">
    <source>
        <dbReference type="Proteomes" id="UP000321583"/>
    </source>
</evidence>
<keyword evidence="8 10" id="KW-0975">Bacterial flagellum</keyword>
<feature type="transmembrane region" description="Helical" evidence="10">
    <location>
        <begin position="193"/>
        <end position="211"/>
    </location>
</feature>
<dbReference type="PANTHER" id="PTHR30065">
    <property type="entry name" value="FLAGELLAR BIOSYNTHETIC PROTEIN FLIR"/>
    <property type="match status" value="1"/>
</dbReference>
<dbReference type="InterPro" id="IPR002010">
    <property type="entry name" value="T3SS_IM_R"/>
</dbReference>
<keyword evidence="5 10" id="KW-0812">Transmembrane</keyword>
<organism evidence="11 12">
    <name type="scientific">Pseudoxanthomonas taiwanensis J19</name>
    <dbReference type="NCBI Taxonomy" id="935569"/>
    <lineage>
        <taxon>Bacteria</taxon>
        <taxon>Pseudomonadati</taxon>
        <taxon>Pseudomonadota</taxon>
        <taxon>Gammaproteobacteria</taxon>
        <taxon>Lysobacterales</taxon>
        <taxon>Lysobacteraceae</taxon>
        <taxon>Pseudoxanthomonas</taxon>
    </lineage>
</organism>